<evidence type="ECO:0000256" key="5">
    <source>
        <dbReference type="ARBA" id="ARBA00023157"/>
    </source>
</evidence>
<feature type="domain" description="Ig-like" evidence="8">
    <location>
        <begin position="379"/>
        <end position="471"/>
    </location>
</feature>
<reference evidence="9 10" key="1">
    <citation type="journal article" date="2017" name="Gigascience">
        <title>Genome sequence of the small brown planthopper, Laodelphax striatellus.</title>
        <authorList>
            <person name="Zhu J."/>
            <person name="Jiang F."/>
            <person name="Wang X."/>
            <person name="Yang P."/>
            <person name="Bao Y."/>
            <person name="Zhao W."/>
            <person name="Wang W."/>
            <person name="Lu H."/>
            <person name="Wang Q."/>
            <person name="Cui N."/>
            <person name="Li J."/>
            <person name="Chen X."/>
            <person name="Luo L."/>
            <person name="Yu J."/>
            <person name="Kang L."/>
            <person name="Cui F."/>
        </authorList>
    </citation>
    <scope>NUCLEOTIDE SEQUENCE [LARGE SCALE GENOMIC DNA]</scope>
    <source>
        <strain evidence="9">Lst14</strain>
    </source>
</reference>
<name>A0A482XA93_LAOST</name>
<feature type="compositionally biased region" description="Polar residues" evidence="6">
    <location>
        <begin position="1050"/>
        <end position="1062"/>
    </location>
</feature>
<dbReference type="EMBL" id="QKKF02015335">
    <property type="protein sequence ID" value="RZF42221.1"/>
    <property type="molecule type" value="Genomic_DNA"/>
</dbReference>
<feature type="compositionally biased region" description="Polar residues" evidence="6">
    <location>
        <begin position="1075"/>
        <end position="1109"/>
    </location>
</feature>
<evidence type="ECO:0000256" key="4">
    <source>
        <dbReference type="ARBA" id="ARBA00023136"/>
    </source>
</evidence>
<dbReference type="InterPro" id="IPR013106">
    <property type="entry name" value="Ig_V-set"/>
</dbReference>
<evidence type="ECO:0000256" key="6">
    <source>
        <dbReference type="SAM" id="MobiDB-lite"/>
    </source>
</evidence>
<keyword evidence="3 7" id="KW-1133">Transmembrane helix</keyword>
<comment type="caution">
    <text evidence="9">The sequence shown here is derived from an EMBL/GenBank/DDBJ whole genome shotgun (WGS) entry which is preliminary data.</text>
</comment>
<dbReference type="InterPro" id="IPR013162">
    <property type="entry name" value="CD80_C2-set"/>
</dbReference>
<dbReference type="InterPro" id="IPR036179">
    <property type="entry name" value="Ig-like_dom_sf"/>
</dbReference>
<keyword evidence="2 7" id="KW-0812">Transmembrane</keyword>
<feature type="domain" description="Ig-like" evidence="8">
    <location>
        <begin position="671"/>
        <end position="783"/>
    </location>
</feature>
<feature type="transmembrane region" description="Helical" evidence="7">
    <location>
        <begin position="974"/>
        <end position="999"/>
    </location>
</feature>
<evidence type="ECO:0000256" key="3">
    <source>
        <dbReference type="ARBA" id="ARBA00022989"/>
    </source>
</evidence>
<gene>
    <name evidence="9" type="ORF">LSTR_LSTR004370</name>
</gene>
<dbReference type="Pfam" id="PF07686">
    <property type="entry name" value="V-set"/>
    <property type="match status" value="1"/>
</dbReference>
<dbReference type="InterPro" id="IPR007110">
    <property type="entry name" value="Ig-like_dom"/>
</dbReference>
<keyword evidence="4 7" id="KW-0472">Membrane</keyword>
<accession>A0A482XA93</accession>
<feature type="compositionally biased region" description="Basic and acidic residues" evidence="6">
    <location>
        <begin position="1005"/>
        <end position="1019"/>
    </location>
</feature>
<evidence type="ECO:0000313" key="10">
    <source>
        <dbReference type="Proteomes" id="UP000291343"/>
    </source>
</evidence>
<dbReference type="Proteomes" id="UP000291343">
    <property type="component" value="Unassembled WGS sequence"/>
</dbReference>
<organism evidence="9 10">
    <name type="scientific">Laodelphax striatellus</name>
    <name type="common">Small brown planthopper</name>
    <name type="synonym">Delphax striatella</name>
    <dbReference type="NCBI Taxonomy" id="195883"/>
    <lineage>
        <taxon>Eukaryota</taxon>
        <taxon>Metazoa</taxon>
        <taxon>Ecdysozoa</taxon>
        <taxon>Arthropoda</taxon>
        <taxon>Hexapoda</taxon>
        <taxon>Insecta</taxon>
        <taxon>Pterygota</taxon>
        <taxon>Neoptera</taxon>
        <taxon>Paraneoptera</taxon>
        <taxon>Hemiptera</taxon>
        <taxon>Auchenorrhyncha</taxon>
        <taxon>Fulgoroidea</taxon>
        <taxon>Delphacidae</taxon>
        <taxon>Criomorphinae</taxon>
        <taxon>Laodelphax</taxon>
    </lineage>
</organism>
<feature type="compositionally biased region" description="Basic and acidic residues" evidence="6">
    <location>
        <begin position="1147"/>
        <end position="1168"/>
    </location>
</feature>
<dbReference type="SMART" id="SM00408">
    <property type="entry name" value="IGc2"/>
    <property type="match status" value="7"/>
</dbReference>
<dbReference type="PROSITE" id="PS50835">
    <property type="entry name" value="IG_LIKE"/>
    <property type="match status" value="9"/>
</dbReference>
<sequence length="1348" mass="150111">MIYQYVLFIFIISKLSTAYIFFTNEGLIEFYQEMANEPAEQKSRDLSGLVGETVELPCAVDTEKCGELHSIKWYRASSRIYVFSEMAGIARSENDYTDRAELQYTANSTLSYLRVKRLQVSDEAVYKCEITYLEVLEGCQVVQFINLTTLIKPEYMKLTREDGSEVTNSSVIGPLVEGDSIVLRCESGGGKPIPSVTWWNGSFPMAGTYDAQSGSNGIGTGVSVVSVRVGRGDLSAKYECRSQNNALPEPIVSWVEIDVNVRPLDLKLTGIDKHVIQGEKVKLQCIVRGARPPANITWYNGTEPLPQSVSESSVQKRVPNTTVVIAADGTYDTQSYLEFVASRFENDETLSCEASNAIMRDRQETPMRDTHKLEVMYPPIVTVTPENYTEKEGTDILLFCQYEANPATLKSATWRKDNEPLALDSGHYEGGTPEQTTLLIKNSTRKDHGIYSCILENEVGASESISKVNLSIHFKPIVNVTMDPPSPVSELDRQNISLLCQVVAGNPDTLTSVIWYLDGETLKELPDCDSANTTLCDIDPSKLLLENVERSFHGNYSCMGMNAAGWGPVSPNTELVVYYPPGRAKLTYEPERVIKKGRIQLTCSVEDPGRPDNPTYHWFRNYQALQQGPVTANYTIDPVTLETDANFTCSAVNLGGESESDTVHIKVYAPPAFIERLPPYYGALMNAQKISISCRVECSPICSIIWTKNGRVIDQSNTRYSVQTSILRPDTRTNDFESVYSTLIWNMSAWPGNQLDRIHDNSNYTCQSTGNSVGVGVKSTTIFGVEYPPENLTVSNKVVNVIEGNIPEKVLCNAKGYPEPSYNWWREDSSEPVVKGNNALTLNYPVRRRNGGNYVCEAFNRHGNNTIKTFVNVLYKPECGITQSEMDGKLVLICTAHANPTEVDFTWRIKNENETIEENIEKKGLQSFLTLETRVENFRTYLCFTNNSVGMSIPCERDVTGNVAWWRKLENDNLMLLVAFIAGSILVVIIICIIIILVCRKKRAEDKCPNPSSTKDKSDLNSSSPSDALLQPDGDNKAFYENLPFHGMQNPPNKTPTLSDSVTGAAPPVSRPPSELSQYAGSSGYGSTRSQLGPSLQSTEPAANPNSALTDDKKFASLRNCKRSRSDWPQFRSLRASKQSMLPIKENSAETKTKPPAKEPPDTPEPRLKSPPTPAPRKFTPPNCRQTSPKHTYQNIPIPITPNNSSKTEFPDVNSSQSPHCALTNSAATLERQRLLLSANGRQSLKKQQKLLKQHNNSAASRQNSELVAGQDEFVYPSYQRSSNHHIMHSSPPPTYNGGLVYADLTLNHHHHRPHAPVPEHFPLYQPPRPHTEYAIIKFHDVGQEIDV</sequence>
<dbReference type="Gene3D" id="2.60.40.10">
    <property type="entry name" value="Immunoglobulins"/>
    <property type="match status" value="9"/>
</dbReference>
<feature type="domain" description="Ig-like" evidence="8">
    <location>
        <begin position="153"/>
        <end position="253"/>
    </location>
</feature>
<evidence type="ECO:0000256" key="1">
    <source>
        <dbReference type="ARBA" id="ARBA00004167"/>
    </source>
</evidence>
<feature type="region of interest" description="Disordered" evidence="6">
    <location>
        <begin position="1005"/>
        <end position="1220"/>
    </location>
</feature>
<dbReference type="OrthoDB" id="6106100at2759"/>
<dbReference type="SUPFAM" id="SSF48726">
    <property type="entry name" value="Immunoglobulin"/>
    <property type="match status" value="8"/>
</dbReference>
<dbReference type="InterPro" id="IPR003599">
    <property type="entry name" value="Ig_sub"/>
</dbReference>
<evidence type="ECO:0000313" key="9">
    <source>
        <dbReference type="EMBL" id="RZF42221.1"/>
    </source>
</evidence>
<dbReference type="InParanoid" id="A0A482XA93"/>
<dbReference type="PANTHER" id="PTHR23278:SF32">
    <property type="entry name" value="NEUROMUSCULIN, ISOFORM E"/>
    <property type="match status" value="1"/>
</dbReference>
<dbReference type="CDD" id="cd00096">
    <property type="entry name" value="Ig"/>
    <property type="match status" value="1"/>
</dbReference>
<evidence type="ECO:0000256" key="2">
    <source>
        <dbReference type="ARBA" id="ARBA00022692"/>
    </source>
</evidence>
<dbReference type="SMART" id="SM00406">
    <property type="entry name" value="IGv"/>
    <property type="match status" value="1"/>
</dbReference>
<feature type="compositionally biased region" description="Polar residues" evidence="6">
    <location>
        <begin position="1183"/>
        <end position="1220"/>
    </location>
</feature>
<dbReference type="InterPro" id="IPR013783">
    <property type="entry name" value="Ig-like_fold"/>
</dbReference>
<protein>
    <recommendedName>
        <fullName evidence="8">Ig-like domain-containing protein</fullName>
    </recommendedName>
</protein>
<keyword evidence="10" id="KW-1185">Reference proteome</keyword>
<evidence type="ECO:0000259" key="8">
    <source>
        <dbReference type="PROSITE" id="PS50835"/>
    </source>
</evidence>
<evidence type="ECO:0000256" key="7">
    <source>
        <dbReference type="SAM" id="Phobius"/>
    </source>
</evidence>
<dbReference type="STRING" id="195883.A0A482XA93"/>
<dbReference type="Pfam" id="PF13927">
    <property type="entry name" value="Ig_3"/>
    <property type="match status" value="2"/>
</dbReference>
<dbReference type="InterPro" id="IPR003598">
    <property type="entry name" value="Ig_sub2"/>
</dbReference>
<dbReference type="SMART" id="SM00409">
    <property type="entry name" value="IG"/>
    <property type="match status" value="7"/>
</dbReference>
<keyword evidence="5" id="KW-1015">Disulfide bond</keyword>
<comment type="subcellular location">
    <subcellularLocation>
        <location evidence="1">Membrane</location>
        <topology evidence="1">Single-pass membrane protein</topology>
    </subcellularLocation>
</comment>
<feature type="domain" description="Ig-like" evidence="8">
    <location>
        <begin position="789"/>
        <end position="872"/>
    </location>
</feature>
<feature type="domain" description="Ig-like" evidence="8">
    <location>
        <begin position="476"/>
        <end position="558"/>
    </location>
</feature>
<dbReference type="PANTHER" id="PTHR23278">
    <property type="entry name" value="SIDESTEP PROTEIN"/>
    <property type="match status" value="1"/>
</dbReference>
<dbReference type="Pfam" id="PF08205">
    <property type="entry name" value="C2-set_2"/>
    <property type="match status" value="2"/>
</dbReference>
<feature type="domain" description="Ig-like" evidence="8">
    <location>
        <begin position="581"/>
        <end position="666"/>
    </location>
</feature>
<dbReference type="Pfam" id="PF13895">
    <property type="entry name" value="Ig_2"/>
    <property type="match status" value="1"/>
</dbReference>
<feature type="domain" description="Ig-like" evidence="8">
    <location>
        <begin position="38"/>
        <end position="131"/>
    </location>
</feature>
<dbReference type="GO" id="GO:0016020">
    <property type="term" value="C:membrane"/>
    <property type="evidence" value="ECO:0007669"/>
    <property type="project" value="UniProtKB-SubCell"/>
</dbReference>
<proteinExistence type="predicted"/>
<feature type="domain" description="Ig-like" evidence="8">
    <location>
        <begin position="877"/>
        <end position="960"/>
    </location>
</feature>
<feature type="domain" description="Ig-like" evidence="8">
    <location>
        <begin position="263"/>
        <end position="368"/>
    </location>
</feature>